<feature type="compositionally biased region" description="Low complexity" evidence="1">
    <location>
        <begin position="187"/>
        <end position="212"/>
    </location>
</feature>
<evidence type="ECO:0000256" key="1">
    <source>
        <dbReference type="SAM" id="MobiDB-lite"/>
    </source>
</evidence>
<feature type="compositionally biased region" description="Polar residues" evidence="1">
    <location>
        <begin position="220"/>
        <end position="232"/>
    </location>
</feature>
<sequence length="232" mass="24791">MPAAQEPMVTPTLDAALLSAEARVGAESAQTVVPLTALALLRATRSEGKPQGSRQEGRATHRGRFLDPSAIARRSLSSHLPPLNTRCAIGTQAADAPGRHHGSSDTKATVSPQHDEQPTSPYPRPRTRRAGICTASTAGPVLGPPSGGRQVMPRDHQMGPRIDLETPSAWTRLRRPGPCTAPGSWHRPSGQWPGRQRQPRTPTPPQLRGLELPRPPPGSKPTSSGFSPFRQS</sequence>
<protein>
    <submittedName>
        <fullName evidence="2">Uncharacterized protein</fullName>
    </submittedName>
</protein>
<accession>A0AAW8F506</accession>
<evidence type="ECO:0000313" key="2">
    <source>
        <dbReference type="EMBL" id="MDQ0905209.1"/>
    </source>
</evidence>
<gene>
    <name evidence="2" type="ORF">QFZ22_001194</name>
</gene>
<dbReference type="Proteomes" id="UP001234216">
    <property type="component" value="Unassembled WGS sequence"/>
</dbReference>
<feature type="compositionally biased region" description="Basic and acidic residues" evidence="1">
    <location>
        <begin position="152"/>
        <end position="164"/>
    </location>
</feature>
<proteinExistence type="predicted"/>
<name>A0AAW8F506_9ACTN</name>
<reference evidence="2" key="1">
    <citation type="submission" date="2023-07" db="EMBL/GenBank/DDBJ databases">
        <title>Comparative genomics of wheat-associated soil bacteria to identify genetic determinants of phenazine resistance.</title>
        <authorList>
            <person name="Mouncey N."/>
        </authorList>
    </citation>
    <scope>NUCLEOTIDE SEQUENCE</scope>
    <source>
        <strain evidence="2">V4I22</strain>
    </source>
</reference>
<feature type="region of interest" description="Disordered" evidence="1">
    <location>
        <begin position="44"/>
        <end position="67"/>
    </location>
</feature>
<feature type="region of interest" description="Disordered" evidence="1">
    <location>
        <begin position="94"/>
        <end position="232"/>
    </location>
</feature>
<dbReference type="AlphaFoldDB" id="A0AAW8F506"/>
<comment type="caution">
    <text evidence="2">The sequence shown here is derived from an EMBL/GenBank/DDBJ whole genome shotgun (WGS) entry which is preliminary data.</text>
</comment>
<dbReference type="EMBL" id="JAUSZV010000005">
    <property type="protein sequence ID" value="MDQ0905209.1"/>
    <property type="molecule type" value="Genomic_DNA"/>
</dbReference>
<evidence type="ECO:0000313" key="3">
    <source>
        <dbReference type="Proteomes" id="UP001234216"/>
    </source>
</evidence>
<organism evidence="2 3">
    <name type="scientific">Streptomyces canus</name>
    <dbReference type="NCBI Taxonomy" id="58343"/>
    <lineage>
        <taxon>Bacteria</taxon>
        <taxon>Bacillati</taxon>
        <taxon>Actinomycetota</taxon>
        <taxon>Actinomycetes</taxon>
        <taxon>Kitasatosporales</taxon>
        <taxon>Streptomycetaceae</taxon>
        <taxon>Streptomyces</taxon>
        <taxon>Streptomyces aurantiacus group</taxon>
    </lineage>
</organism>